<dbReference type="Proteomes" id="UP000045706">
    <property type="component" value="Unassembled WGS sequence"/>
</dbReference>
<dbReference type="InterPro" id="IPR056884">
    <property type="entry name" value="NPHP3-like_N"/>
</dbReference>
<feature type="compositionally biased region" description="Basic and acidic residues" evidence="4">
    <location>
        <begin position="1"/>
        <end position="13"/>
    </location>
</feature>
<dbReference type="Pfam" id="PF12796">
    <property type="entry name" value="Ank_2"/>
    <property type="match status" value="4"/>
</dbReference>
<dbReference type="EMBL" id="CVQI01008113">
    <property type="protein sequence ID" value="CRK17588.1"/>
    <property type="molecule type" value="Genomic_DNA"/>
</dbReference>
<dbReference type="Pfam" id="PF17100">
    <property type="entry name" value="NACHT_N"/>
    <property type="match status" value="1"/>
</dbReference>
<keyword evidence="1" id="KW-0677">Repeat</keyword>
<evidence type="ECO:0000256" key="3">
    <source>
        <dbReference type="PROSITE-ProRule" id="PRU00023"/>
    </source>
</evidence>
<dbReference type="SUPFAM" id="SSF48403">
    <property type="entry name" value="Ankyrin repeat"/>
    <property type="match status" value="2"/>
</dbReference>
<evidence type="ECO:0000256" key="2">
    <source>
        <dbReference type="ARBA" id="ARBA00023043"/>
    </source>
</evidence>
<evidence type="ECO:0000256" key="4">
    <source>
        <dbReference type="SAM" id="MobiDB-lite"/>
    </source>
</evidence>
<feature type="domain" description="Nephrocystin 3-like N-terminal" evidence="6">
    <location>
        <begin position="480"/>
        <end position="618"/>
    </location>
</feature>
<accession>A0A0G4L6H6</accession>
<keyword evidence="2 3" id="KW-0040">ANK repeat</keyword>
<dbReference type="PROSITE" id="PS50088">
    <property type="entry name" value="ANK_REPEAT"/>
    <property type="match status" value="4"/>
</dbReference>
<feature type="repeat" description="ANK" evidence="3">
    <location>
        <begin position="1068"/>
        <end position="1100"/>
    </location>
</feature>
<reference evidence="8" key="1">
    <citation type="submission" date="2015-05" db="EMBL/GenBank/DDBJ databases">
        <authorList>
            <person name="Fogelqvist Johan"/>
        </authorList>
    </citation>
    <scope>NUCLEOTIDE SEQUENCE [LARGE SCALE GENOMIC DNA]</scope>
</reference>
<dbReference type="InterPro" id="IPR002110">
    <property type="entry name" value="Ankyrin_rpt"/>
</dbReference>
<sequence>MRRQVDKNRRPEGIEASTTPSRRRSRLFTFFSRRSQTSHQNGSFAQEPPSTVTVDLVSTDMSTNLTQIGGSTVVKQGDNLRDTLSPESLKSCASLSSPSLWDVAYDALRDDNDESKQRVEKYEKILSSKLQAVHLDPPVGVIGDTDAHRIDLNIVDNAITSDQSSRRRQMKMITELGLEKKDSEQIKFHIGETEINVGDQVKKGLSFIQWAQGWVGQAVALSPEASVAWAVVSLALPLLTNPISTTEAHENGYEKVTSLMQYYVAQETHLLGINKGTDQSATNDRSSDKDTHSEIPVQIAELRKRIIELYKAILDFQIQSVLRFYRNRLKLFAADALCLTDWEALTQAVESREVDVKELNQYILSAKTNHSLELLREEAIEVQKKWHIHLSALEGLSKENLATGKEILVVSAQNGETAKQQLASSERVEATLKELHNMAIKLVSDKSVEKTELMRLFAEQVSYDAGPEKTKDRIVSMVGGTGRWLLESDSFHACLNHKSGLHLATGLPGCGKSVISRHLIDIVLPGRGFTTTCYFFFDQHSTAQALCSMLHQVFTQHEVLIHHAFDEYERRGKTIVHNSAVLWQILEAVAGDPGSGRMALILDALDQCKDDRSDCLPLFVTTRPYDYIINGFEDGDEAGTFITRGDDEQATALITAEVEKVVEQRTSKLRWPDRMKQRLKERMLQVRNPTYLWIRLIFDALEPRRGRASRGFLPTSQNIDKLLSELPQDFNEAYDQILSTTANQDLMRTAMSLIIAAQRPLKVREMNVAMQLSSSTASLNALLDDLLDDSQFEDALRQWCGLFIIIQDSSIYLLHETGREFFTRPPPAHSLKALTWQGSISLEEAHTTTTKICIWALSQQDLLSSSGQPVLLNTEGLPLEELINQTTYTLNQFYNTTYPFIMYASLYWPIHVRESGRLPTELETLYNRLTEPSNGLCQAWFGLYAFNCHLPIILQQIDRSSLRTLLGHRQQVLKDVEEDPNLLIPVSKNSDRQGFDQPLPLILAALMAHDADMVKALLQVGADPNDSFGPEAPLSWLIHECPPNMLCLVPLLLQSGATTTPVVFEDWSGRTPVYVAARKGLHETVKLLLEHENRTGVSSTASLANYGDTPLHVVTDVATMKVLLRYGADPLALDEAGRTPLETCKGHELRRLLFEACHAEIDEKYVREALDTATSPEEIALFFAYGAKPSLRNNNGGVPHFSNWALNVTASRSEQTEQRGILREYLKHCDLEFRDDTGNTPLLHYASRGIAVVLQELLAYGATTDARDHEGRTALHHLCSGNSHPEWGNTQQRALGMRYLCDALKDDALLHATDTQGQTALHRACRWTDEQMIRLLVDSGLSVEAVDKKGKTPLMHAVGSHNAVHNVPILHRYGARMDVCDGSGLSVFHLLFAGEDSAYSDGIVRVLAARMDINIADQDGRTPLMHAVGRNFNWSTYTTLLEQGASCSKADLQGWQALHYLNPQMASRDLAILLIEHGGEVSSRTLEGETPMHTVFRTAKPSAGYSHTPLMMQTFLEHKADVNAQRSDGKTPLHLACSLNHYQSARVLLEAGADMSLCDVDGKTPVELISKERLKARVGELLARRDGASPSYALPNDALIERWEPADEVGVTE</sequence>
<evidence type="ECO:0000256" key="1">
    <source>
        <dbReference type="ARBA" id="ARBA00022737"/>
    </source>
</evidence>
<dbReference type="InterPro" id="IPR036770">
    <property type="entry name" value="Ankyrin_rpt-contain_sf"/>
</dbReference>
<dbReference type="InterPro" id="IPR031359">
    <property type="entry name" value="NACHT_N"/>
</dbReference>
<evidence type="ECO:0000259" key="5">
    <source>
        <dbReference type="Pfam" id="PF17100"/>
    </source>
</evidence>
<evidence type="ECO:0000313" key="7">
    <source>
        <dbReference type="EMBL" id="CRK17588.1"/>
    </source>
</evidence>
<feature type="repeat" description="ANK" evidence="3">
    <location>
        <begin position="1237"/>
        <end position="1269"/>
    </location>
</feature>
<dbReference type="PANTHER" id="PTHR24123:SF33">
    <property type="entry name" value="PROTEIN HOS4"/>
    <property type="match status" value="1"/>
</dbReference>
<dbReference type="SMART" id="SM00248">
    <property type="entry name" value="ANK"/>
    <property type="match status" value="11"/>
</dbReference>
<organism evidence="7 8">
    <name type="scientific">Verticillium longisporum</name>
    <name type="common">Verticillium dahliae var. longisporum</name>
    <dbReference type="NCBI Taxonomy" id="100787"/>
    <lineage>
        <taxon>Eukaryota</taxon>
        <taxon>Fungi</taxon>
        <taxon>Dikarya</taxon>
        <taxon>Ascomycota</taxon>
        <taxon>Pezizomycotina</taxon>
        <taxon>Sordariomycetes</taxon>
        <taxon>Hypocreomycetidae</taxon>
        <taxon>Glomerellales</taxon>
        <taxon>Plectosphaerellaceae</taxon>
        <taxon>Verticillium</taxon>
    </lineage>
</organism>
<feature type="domain" description="NWD NACHT-NTPase N-terminal" evidence="5">
    <location>
        <begin position="99"/>
        <end position="356"/>
    </location>
</feature>
<evidence type="ECO:0000259" key="6">
    <source>
        <dbReference type="Pfam" id="PF24883"/>
    </source>
</evidence>
<dbReference type="PANTHER" id="PTHR24123">
    <property type="entry name" value="ANKYRIN REPEAT-CONTAINING"/>
    <property type="match status" value="1"/>
</dbReference>
<proteinExistence type="predicted"/>
<protein>
    <submittedName>
        <fullName evidence="7">Uncharacterized protein</fullName>
    </submittedName>
</protein>
<name>A0A0G4L6H6_VERLO</name>
<dbReference type="PROSITE" id="PS50297">
    <property type="entry name" value="ANK_REP_REGION"/>
    <property type="match status" value="3"/>
</dbReference>
<feature type="repeat" description="ANK" evidence="3">
    <location>
        <begin position="1316"/>
        <end position="1348"/>
    </location>
</feature>
<evidence type="ECO:0000313" key="8">
    <source>
        <dbReference type="Proteomes" id="UP000045706"/>
    </source>
</evidence>
<dbReference type="Gene3D" id="1.25.40.20">
    <property type="entry name" value="Ankyrin repeat-containing domain"/>
    <property type="match status" value="5"/>
</dbReference>
<feature type="region of interest" description="Disordered" evidence="4">
    <location>
        <begin position="1"/>
        <end position="22"/>
    </location>
</feature>
<gene>
    <name evidence="7" type="ORF">BN1723_011353</name>
</gene>
<dbReference type="Pfam" id="PF24883">
    <property type="entry name" value="NPHP3_N"/>
    <property type="match status" value="1"/>
</dbReference>
<feature type="repeat" description="ANK" evidence="3">
    <location>
        <begin position="1528"/>
        <end position="1560"/>
    </location>
</feature>
<dbReference type="InterPro" id="IPR051165">
    <property type="entry name" value="Multifunctional_ANK_Repeat"/>
</dbReference>